<keyword evidence="2 4" id="KW-0450">Lipoyl</keyword>
<comment type="cofactor">
    <cofactor evidence="5">
        <name>(R)-lipoate</name>
        <dbReference type="ChEBI" id="CHEBI:83088"/>
    </cofactor>
    <text evidence="5">Binds 1 lipoyl cofactor covalently.</text>
</comment>
<keyword evidence="9" id="KW-1185">Reference proteome</keyword>
<comment type="subunit">
    <text evidence="5">The glycine cleavage system is composed of four proteins: P, T, L and H.</text>
</comment>
<dbReference type="NCBIfam" id="NF002270">
    <property type="entry name" value="PRK01202.1"/>
    <property type="match status" value="1"/>
</dbReference>
<dbReference type="HAMAP" id="MF_00272">
    <property type="entry name" value="GcvH"/>
    <property type="match status" value="1"/>
</dbReference>
<dbReference type="OrthoDB" id="10264154at2759"/>
<dbReference type="PANTHER" id="PTHR11715:SF3">
    <property type="entry name" value="GLYCINE CLEAVAGE SYSTEM H PROTEIN-RELATED"/>
    <property type="match status" value="1"/>
</dbReference>
<dbReference type="PROSITE" id="PS00189">
    <property type="entry name" value="LIPOYL"/>
    <property type="match status" value="1"/>
</dbReference>
<keyword evidence="3 5" id="KW-0809">Transit peptide</keyword>
<organism evidence="8 9">
    <name type="scientific">Saccharata proteae CBS 121410</name>
    <dbReference type="NCBI Taxonomy" id="1314787"/>
    <lineage>
        <taxon>Eukaryota</taxon>
        <taxon>Fungi</taxon>
        <taxon>Dikarya</taxon>
        <taxon>Ascomycota</taxon>
        <taxon>Pezizomycotina</taxon>
        <taxon>Dothideomycetes</taxon>
        <taxon>Dothideomycetes incertae sedis</taxon>
        <taxon>Botryosphaeriales</taxon>
        <taxon>Saccharataceae</taxon>
        <taxon>Saccharata</taxon>
    </lineage>
</organism>
<dbReference type="InterPro" id="IPR011053">
    <property type="entry name" value="Single_hybrid_motif"/>
</dbReference>
<comment type="caution">
    <text evidence="8">The sequence shown here is derived from an EMBL/GenBank/DDBJ whole genome shotgun (WGS) entry which is preliminary data.</text>
</comment>
<proteinExistence type="inferred from homology"/>
<dbReference type="GO" id="GO:0005960">
    <property type="term" value="C:glycine cleavage complex"/>
    <property type="evidence" value="ECO:0007669"/>
    <property type="project" value="UniProtKB-UniRule"/>
</dbReference>
<dbReference type="EMBL" id="ML978718">
    <property type="protein sequence ID" value="KAF2087939.1"/>
    <property type="molecule type" value="Genomic_DNA"/>
</dbReference>
<evidence type="ECO:0000256" key="1">
    <source>
        <dbReference type="ARBA" id="ARBA00009249"/>
    </source>
</evidence>
<evidence type="ECO:0000313" key="8">
    <source>
        <dbReference type="EMBL" id="KAF2087939.1"/>
    </source>
</evidence>
<feature type="modified residue" description="N6-lipoyllysine" evidence="4">
    <location>
        <position position="111"/>
    </location>
</feature>
<evidence type="ECO:0000259" key="7">
    <source>
        <dbReference type="PROSITE" id="PS50968"/>
    </source>
</evidence>
<dbReference type="Proteomes" id="UP000799776">
    <property type="component" value="Unassembled WGS sequence"/>
</dbReference>
<dbReference type="Pfam" id="PF01597">
    <property type="entry name" value="GCV_H"/>
    <property type="match status" value="1"/>
</dbReference>
<evidence type="ECO:0000256" key="4">
    <source>
        <dbReference type="PIRSR" id="PIRSR617453-50"/>
    </source>
</evidence>
<dbReference type="AlphaFoldDB" id="A0A9P4HTV5"/>
<dbReference type="PROSITE" id="PS50968">
    <property type="entry name" value="BIOTINYL_LIPOYL"/>
    <property type="match status" value="1"/>
</dbReference>
<dbReference type="InterPro" id="IPR017453">
    <property type="entry name" value="GCV_H_sub"/>
</dbReference>
<accession>A0A9P4HTV5</accession>
<keyword evidence="5" id="KW-0496">Mitochondrion</keyword>
<comment type="subcellular location">
    <subcellularLocation>
        <location evidence="5">Mitochondrion</location>
    </subcellularLocation>
</comment>
<dbReference type="InterPro" id="IPR000089">
    <property type="entry name" value="Biotin_lipoyl"/>
</dbReference>
<evidence type="ECO:0000256" key="3">
    <source>
        <dbReference type="ARBA" id="ARBA00022946"/>
    </source>
</evidence>
<dbReference type="InterPro" id="IPR003016">
    <property type="entry name" value="2-oxoA_DH_lipoyl-BS"/>
</dbReference>
<comment type="similarity">
    <text evidence="1 5">Belongs to the GcvH family.</text>
</comment>
<dbReference type="GO" id="GO:0005739">
    <property type="term" value="C:mitochondrion"/>
    <property type="evidence" value="ECO:0007669"/>
    <property type="project" value="UniProtKB-SubCell"/>
</dbReference>
<reference evidence="8" key="1">
    <citation type="journal article" date="2020" name="Stud. Mycol.">
        <title>101 Dothideomycetes genomes: a test case for predicting lifestyles and emergence of pathogens.</title>
        <authorList>
            <person name="Haridas S."/>
            <person name="Albert R."/>
            <person name="Binder M."/>
            <person name="Bloem J."/>
            <person name="Labutti K."/>
            <person name="Salamov A."/>
            <person name="Andreopoulos B."/>
            <person name="Baker S."/>
            <person name="Barry K."/>
            <person name="Bills G."/>
            <person name="Bluhm B."/>
            <person name="Cannon C."/>
            <person name="Castanera R."/>
            <person name="Culley D."/>
            <person name="Daum C."/>
            <person name="Ezra D."/>
            <person name="Gonzalez J."/>
            <person name="Henrissat B."/>
            <person name="Kuo A."/>
            <person name="Liang C."/>
            <person name="Lipzen A."/>
            <person name="Lutzoni F."/>
            <person name="Magnuson J."/>
            <person name="Mondo S."/>
            <person name="Nolan M."/>
            <person name="Ohm R."/>
            <person name="Pangilinan J."/>
            <person name="Park H.-J."/>
            <person name="Ramirez L."/>
            <person name="Alfaro M."/>
            <person name="Sun H."/>
            <person name="Tritt A."/>
            <person name="Yoshinaga Y."/>
            <person name="Zwiers L.-H."/>
            <person name="Turgeon B."/>
            <person name="Goodwin S."/>
            <person name="Spatafora J."/>
            <person name="Crous P."/>
            <person name="Grigoriev I."/>
        </authorList>
    </citation>
    <scope>NUCLEOTIDE SEQUENCE</scope>
    <source>
        <strain evidence="8">CBS 121410</strain>
    </source>
</reference>
<comment type="function">
    <text evidence="5">The H protein shuttles the methylamine group of glycine from the P protein to the T protein.</text>
</comment>
<evidence type="ECO:0000256" key="5">
    <source>
        <dbReference type="RuleBase" id="RU364055"/>
    </source>
</evidence>
<dbReference type="NCBIfam" id="TIGR00527">
    <property type="entry name" value="gcvH"/>
    <property type="match status" value="1"/>
</dbReference>
<dbReference type="InterPro" id="IPR002930">
    <property type="entry name" value="GCV_H"/>
</dbReference>
<dbReference type="GO" id="GO:0019464">
    <property type="term" value="P:glycine decarboxylation via glycine cleavage system"/>
    <property type="evidence" value="ECO:0007669"/>
    <property type="project" value="UniProtKB-UniRule"/>
</dbReference>
<dbReference type="InterPro" id="IPR033753">
    <property type="entry name" value="GCV_H/Fam206"/>
</dbReference>
<dbReference type="SUPFAM" id="SSF51230">
    <property type="entry name" value="Single hybrid motif"/>
    <property type="match status" value="1"/>
</dbReference>
<evidence type="ECO:0000313" key="9">
    <source>
        <dbReference type="Proteomes" id="UP000799776"/>
    </source>
</evidence>
<evidence type="ECO:0000256" key="2">
    <source>
        <dbReference type="ARBA" id="ARBA00022823"/>
    </source>
</evidence>
<dbReference type="GO" id="GO:0009249">
    <property type="term" value="P:protein lipoylation"/>
    <property type="evidence" value="ECO:0007669"/>
    <property type="project" value="TreeGrafter"/>
</dbReference>
<dbReference type="Gene3D" id="2.40.50.100">
    <property type="match status" value="1"/>
</dbReference>
<dbReference type="PANTHER" id="PTHR11715">
    <property type="entry name" value="GLYCINE CLEAVAGE SYSTEM H PROTEIN"/>
    <property type="match status" value="1"/>
</dbReference>
<dbReference type="CDD" id="cd06848">
    <property type="entry name" value="GCS_H"/>
    <property type="match status" value="1"/>
</dbReference>
<name>A0A9P4HTV5_9PEZI</name>
<sequence length="179" mass="19289">MAARTPSIARAAVRQFSSALSRPAFVCNRAVVSRPQQQLRYRPFSISAALAEKKFTKDHEWVELSEDGKTFTLGITAYAADALGDVVYVELPEAGSEFSAEDTIGSVESVKSTSDILTPLPGTVTEANSVLEDKPSTINKSPEGEGWIARVQLADGADMEGLMSQQDYTDYVGKPPDEA</sequence>
<feature type="region of interest" description="Disordered" evidence="6">
    <location>
        <begin position="160"/>
        <end position="179"/>
    </location>
</feature>
<feature type="domain" description="Lipoyl-binding" evidence="7">
    <location>
        <begin position="70"/>
        <end position="152"/>
    </location>
</feature>
<gene>
    <name evidence="8" type="ORF">K490DRAFT_40934</name>
</gene>
<protein>
    <recommendedName>
        <fullName evidence="5">Glycine cleavage system H protein</fullName>
    </recommendedName>
</protein>
<evidence type="ECO:0000256" key="6">
    <source>
        <dbReference type="SAM" id="MobiDB-lite"/>
    </source>
</evidence>